<dbReference type="NCBIfam" id="TIGR00254">
    <property type="entry name" value="GGDEF"/>
    <property type="match status" value="1"/>
</dbReference>
<dbReference type="PROSITE" id="PS50887">
    <property type="entry name" value="GGDEF"/>
    <property type="match status" value="1"/>
</dbReference>
<gene>
    <name evidence="5" type="ORF">DLM77_12575</name>
</gene>
<evidence type="ECO:0000259" key="4">
    <source>
        <dbReference type="PROSITE" id="PS50887"/>
    </source>
</evidence>
<feature type="transmembrane region" description="Helical" evidence="3">
    <location>
        <begin position="334"/>
        <end position="351"/>
    </location>
</feature>
<dbReference type="InterPro" id="IPR050469">
    <property type="entry name" value="Diguanylate_Cyclase"/>
</dbReference>
<accession>A0ABX9M3A1</accession>
<feature type="domain" description="GGDEF" evidence="4">
    <location>
        <begin position="394"/>
        <end position="521"/>
    </location>
</feature>
<evidence type="ECO:0000256" key="2">
    <source>
        <dbReference type="ARBA" id="ARBA00034247"/>
    </source>
</evidence>
<dbReference type="SMART" id="SM00267">
    <property type="entry name" value="GGDEF"/>
    <property type="match status" value="1"/>
</dbReference>
<evidence type="ECO:0000313" key="5">
    <source>
        <dbReference type="EMBL" id="RHX79706.1"/>
    </source>
</evidence>
<evidence type="ECO:0000256" key="3">
    <source>
        <dbReference type="SAM" id="Phobius"/>
    </source>
</evidence>
<comment type="catalytic activity">
    <reaction evidence="2">
        <text>2 GTP = 3',3'-c-di-GMP + 2 diphosphate</text>
        <dbReference type="Rhea" id="RHEA:24898"/>
        <dbReference type="ChEBI" id="CHEBI:33019"/>
        <dbReference type="ChEBI" id="CHEBI:37565"/>
        <dbReference type="ChEBI" id="CHEBI:58805"/>
        <dbReference type="EC" id="2.7.7.65"/>
    </reaction>
</comment>
<dbReference type="PANTHER" id="PTHR45138:SF9">
    <property type="entry name" value="DIGUANYLATE CYCLASE DGCM-RELATED"/>
    <property type="match status" value="1"/>
</dbReference>
<keyword evidence="6" id="KW-1185">Reference proteome</keyword>
<name>A0ABX9M3A1_9LEPT</name>
<dbReference type="InterPro" id="IPR029787">
    <property type="entry name" value="Nucleotide_cyclase"/>
</dbReference>
<dbReference type="SUPFAM" id="SSF55073">
    <property type="entry name" value="Nucleotide cyclase"/>
    <property type="match status" value="1"/>
</dbReference>
<dbReference type="InterPro" id="IPR043128">
    <property type="entry name" value="Rev_trsase/Diguanyl_cyclase"/>
</dbReference>
<dbReference type="Pfam" id="PF00990">
    <property type="entry name" value="GGDEF"/>
    <property type="match status" value="1"/>
</dbReference>
<dbReference type="RefSeq" id="WP_118956386.1">
    <property type="nucleotide sequence ID" value="NZ_QHCR01000005.1"/>
</dbReference>
<protein>
    <recommendedName>
        <fullName evidence="1">diguanylate cyclase</fullName>
        <ecNumber evidence="1">2.7.7.65</ecNumber>
    </recommendedName>
</protein>
<keyword evidence="3" id="KW-0812">Transmembrane</keyword>
<dbReference type="PANTHER" id="PTHR45138">
    <property type="entry name" value="REGULATORY COMPONENTS OF SENSORY TRANSDUCTION SYSTEM"/>
    <property type="match status" value="1"/>
</dbReference>
<reference evidence="6" key="1">
    <citation type="submission" date="2018-05" db="EMBL/GenBank/DDBJ databases">
        <title>Leptospira yasudae sp. nov. and Leptospira stimsonii sp. nov., two pathogenic species of the genus Leptospira isolated from environmental sources.</title>
        <authorList>
            <person name="Casanovas-Massana A."/>
            <person name="Hamond C."/>
            <person name="Santos L.A."/>
            <person name="Hacker K.P."/>
            <person name="Balassiano I."/>
            <person name="Medeiros M.A."/>
            <person name="Reis M.G."/>
            <person name="Ko A.I."/>
            <person name="Wunder E.A."/>
        </authorList>
    </citation>
    <scope>NUCLEOTIDE SEQUENCE [LARGE SCALE GENOMIC DNA]</scope>
    <source>
        <strain evidence="6">B21</strain>
    </source>
</reference>
<reference evidence="5 6" key="2">
    <citation type="journal article" date="2020" name="Int. J. Syst. Evol. Microbiol.">
        <title>Leptospira yasudae sp. nov. and Leptospira stimsonii sp. nov., two new species of the pathogenic group isolated from environmental sources.</title>
        <authorList>
            <person name="Casanovas-Massana A."/>
            <person name="Hamond C."/>
            <person name="Santos L.A."/>
            <person name="de Oliveira D."/>
            <person name="Hacker K.P."/>
            <person name="Balassiano I."/>
            <person name="Costa F."/>
            <person name="Medeiros M.A."/>
            <person name="Reis M.G."/>
            <person name="Ko A.I."/>
            <person name="Wunder E.A."/>
        </authorList>
    </citation>
    <scope>NUCLEOTIDE SEQUENCE [LARGE SCALE GENOMIC DNA]</scope>
    <source>
        <strain evidence="5 6">B21</strain>
    </source>
</reference>
<keyword evidence="3" id="KW-0472">Membrane</keyword>
<dbReference type="InterPro" id="IPR000160">
    <property type="entry name" value="GGDEF_dom"/>
</dbReference>
<dbReference type="EC" id="2.7.7.65" evidence="1"/>
<comment type="caution">
    <text evidence="5">The sequence shown here is derived from an EMBL/GenBank/DDBJ whole genome shotgun (WGS) entry which is preliminary data.</text>
</comment>
<sequence length="521" mass="59110">MIDKIENKMSGVGGIRSMGRNRKRLAFIFVGVLMLATLAYEIHRTLFNTQQVIALRTYLLHDYFARLDIQLQTLGMTVTDYLNKNSQETIRAPLNFRIVKKLEGGAVLISESSFASKRMGFVGGLTADKQFALSDSLQNRELIGAFALDGQMQILTAENSEIVRSYYTSRQGFLYIVPKKDVKEVYFRKDMYNESFWEKIAINSKNRSSPIIFQFYQDPFDKVSMLRLSKPVLRNGKVIGAITIDLSLEKIRKILNAGVSKGDSYLMGEGEQSISKELSLDVQDLTLKIAPDSFQRLNFTGKYLWTAYEVIEGRMALVHRISIFSFVYLSFKNLLPYWALIVALFILMILYSKLGESLKIVSHISNSDYLTGISNRRHFLSSVQSYLAMNRKREPWAFVMADIDYFKSINDRFGHEAGDIVLVQIAKLMDSVILKPNFVSRWGGEEFAIFLCNVDPETAIQLAEFLCKEVEKNIRLKDGSPVTLSIGVANGKLGESFEEACRRADEALYCAKANGRNCVFS</sequence>
<dbReference type="EMBL" id="QHCR01000005">
    <property type="protein sequence ID" value="RHX79706.1"/>
    <property type="molecule type" value="Genomic_DNA"/>
</dbReference>
<dbReference type="CDD" id="cd01949">
    <property type="entry name" value="GGDEF"/>
    <property type="match status" value="1"/>
</dbReference>
<dbReference type="Gene3D" id="3.30.70.270">
    <property type="match status" value="1"/>
</dbReference>
<keyword evidence="3" id="KW-1133">Transmembrane helix</keyword>
<proteinExistence type="predicted"/>
<dbReference type="Gene3D" id="3.30.450.20">
    <property type="entry name" value="PAS domain"/>
    <property type="match status" value="1"/>
</dbReference>
<evidence type="ECO:0000313" key="6">
    <source>
        <dbReference type="Proteomes" id="UP000285569"/>
    </source>
</evidence>
<organism evidence="5 6">
    <name type="scientific">Leptospira yasudae</name>
    <dbReference type="NCBI Taxonomy" id="2202201"/>
    <lineage>
        <taxon>Bacteria</taxon>
        <taxon>Pseudomonadati</taxon>
        <taxon>Spirochaetota</taxon>
        <taxon>Spirochaetia</taxon>
        <taxon>Leptospirales</taxon>
        <taxon>Leptospiraceae</taxon>
        <taxon>Leptospira</taxon>
    </lineage>
</organism>
<dbReference type="Proteomes" id="UP000285569">
    <property type="component" value="Unassembled WGS sequence"/>
</dbReference>
<evidence type="ECO:0000256" key="1">
    <source>
        <dbReference type="ARBA" id="ARBA00012528"/>
    </source>
</evidence>